<evidence type="ECO:0000259" key="11">
    <source>
        <dbReference type="SMART" id="SM00985"/>
    </source>
</evidence>
<keyword evidence="6" id="KW-0436">Ligase</keyword>
<dbReference type="Pfam" id="PF09358">
    <property type="entry name" value="E1_UFD"/>
    <property type="match status" value="1"/>
</dbReference>
<evidence type="ECO:0000256" key="7">
    <source>
        <dbReference type="ARBA" id="ARBA00022741"/>
    </source>
</evidence>
<dbReference type="Gene3D" id="1.10.10.2660">
    <property type="entry name" value="Ubiquitin-activating enzyme E1, SCCH domain"/>
    <property type="match status" value="1"/>
</dbReference>
<dbReference type="Gene3D" id="3.10.290.60">
    <property type="entry name" value="Ubiquitin-activating enzyme E1, UFD domain"/>
    <property type="match status" value="1"/>
</dbReference>
<dbReference type="InterPro" id="IPR038252">
    <property type="entry name" value="UBA_E1_C_sf"/>
</dbReference>
<comment type="pathway">
    <text evidence="2">Protein modification; protein ubiquitination.</text>
</comment>
<dbReference type="FunFam" id="3.50.50.80:FF:000001">
    <property type="entry name" value="ubiquitin-like modifier-activating enzyme 1"/>
    <property type="match status" value="1"/>
</dbReference>
<dbReference type="Gene3D" id="2.40.30.180">
    <property type="entry name" value="Ubiquitin-activating enzyme E1, FCCH domain"/>
    <property type="match status" value="1"/>
</dbReference>
<evidence type="ECO:0000256" key="9">
    <source>
        <dbReference type="ARBA" id="ARBA00022840"/>
    </source>
</evidence>
<accession>A0A058Z4Q5</accession>
<keyword evidence="10" id="KW-0812">Transmembrane</keyword>
<evidence type="ECO:0000256" key="1">
    <source>
        <dbReference type="ARBA" id="ARBA00000488"/>
    </source>
</evidence>
<dbReference type="Proteomes" id="UP000030693">
    <property type="component" value="Unassembled WGS sequence"/>
</dbReference>
<dbReference type="FunFam" id="3.40.50.720:FF:000015">
    <property type="entry name" value="Ubiquitin-activating enzyme E1 1"/>
    <property type="match status" value="1"/>
</dbReference>
<evidence type="ECO:0000256" key="3">
    <source>
        <dbReference type="ARBA" id="ARBA00005673"/>
    </source>
</evidence>
<evidence type="ECO:0000313" key="13">
    <source>
        <dbReference type="Proteomes" id="UP000030693"/>
    </source>
</evidence>
<organism evidence="12">
    <name type="scientific">Fonticula alba</name>
    <name type="common">Slime mold</name>
    <dbReference type="NCBI Taxonomy" id="691883"/>
    <lineage>
        <taxon>Eukaryota</taxon>
        <taxon>Rotosphaerida</taxon>
        <taxon>Fonticulaceae</taxon>
        <taxon>Fonticula</taxon>
    </lineage>
</organism>
<dbReference type="GO" id="GO:0005524">
    <property type="term" value="F:ATP binding"/>
    <property type="evidence" value="ECO:0007669"/>
    <property type="project" value="UniProtKB-KW"/>
</dbReference>
<dbReference type="InterPro" id="IPR035985">
    <property type="entry name" value="Ubiquitin-activating_enz"/>
</dbReference>
<evidence type="ECO:0000313" key="12">
    <source>
        <dbReference type="EMBL" id="KCV68462.1"/>
    </source>
</evidence>
<reference evidence="12" key="1">
    <citation type="submission" date="2013-04" db="EMBL/GenBank/DDBJ databases">
        <title>The Genome Sequence of Fonticula alba ATCC 38817.</title>
        <authorList>
            <consortium name="The Broad Institute Genomics Platform"/>
            <person name="Russ C."/>
            <person name="Cuomo C."/>
            <person name="Burger G."/>
            <person name="Gray M.W."/>
            <person name="Holland P.W.H."/>
            <person name="King N."/>
            <person name="Lang F.B.F."/>
            <person name="Roger A.J."/>
            <person name="Ruiz-Trillo I."/>
            <person name="Brown M."/>
            <person name="Walker B."/>
            <person name="Young S."/>
            <person name="Zeng Q."/>
            <person name="Gargeya S."/>
            <person name="Fitzgerald M."/>
            <person name="Haas B."/>
            <person name="Abouelleil A."/>
            <person name="Allen A.W."/>
            <person name="Alvarado L."/>
            <person name="Arachchi H.M."/>
            <person name="Berlin A.M."/>
            <person name="Chapman S.B."/>
            <person name="Gainer-Dewar J."/>
            <person name="Goldberg J."/>
            <person name="Griggs A."/>
            <person name="Gujja S."/>
            <person name="Hansen M."/>
            <person name="Howarth C."/>
            <person name="Imamovic A."/>
            <person name="Ireland A."/>
            <person name="Larimer J."/>
            <person name="McCowan C."/>
            <person name="Murphy C."/>
            <person name="Pearson M."/>
            <person name="Poon T.W."/>
            <person name="Priest M."/>
            <person name="Roberts A."/>
            <person name="Saif S."/>
            <person name="Shea T."/>
            <person name="Sisk P."/>
            <person name="Sykes S."/>
            <person name="Wortman J."/>
            <person name="Nusbaum C."/>
            <person name="Birren B."/>
        </authorList>
    </citation>
    <scope>NUCLEOTIDE SEQUENCE [LARGE SCALE GENOMIC DNA]</scope>
    <source>
        <strain evidence="12">ATCC 38817</strain>
    </source>
</reference>
<dbReference type="InterPro" id="IPR042302">
    <property type="entry name" value="E1_FCCH_sf"/>
</dbReference>
<keyword evidence="7" id="KW-0547">Nucleotide-binding</keyword>
<evidence type="ECO:0000256" key="2">
    <source>
        <dbReference type="ARBA" id="ARBA00004906"/>
    </source>
</evidence>
<dbReference type="GO" id="GO:0005737">
    <property type="term" value="C:cytoplasm"/>
    <property type="evidence" value="ECO:0007669"/>
    <property type="project" value="TreeGrafter"/>
</dbReference>
<dbReference type="InterPro" id="IPR018965">
    <property type="entry name" value="Ub-activating_enz_E1_C"/>
</dbReference>
<proteinExistence type="inferred from homology"/>
<dbReference type="FunFam" id="2.40.30.180:FF:000001">
    <property type="entry name" value="ubiquitin-like modifier-activating enzyme 1"/>
    <property type="match status" value="1"/>
</dbReference>
<dbReference type="InterPro" id="IPR045886">
    <property type="entry name" value="ThiF/MoeB/HesA"/>
</dbReference>
<dbReference type="InterPro" id="IPR032420">
    <property type="entry name" value="E1_4HB"/>
</dbReference>
<dbReference type="InterPro" id="IPR000011">
    <property type="entry name" value="UBQ/SUMO-activ_enz_E1-like"/>
</dbReference>
<dbReference type="SMART" id="SM00985">
    <property type="entry name" value="UBA_e1_C"/>
    <property type="match status" value="1"/>
</dbReference>
<dbReference type="Gene3D" id="3.40.50.720">
    <property type="entry name" value="NAD(P)-binding Rossmann-like Domain"/>
    <property type="match status" value="1"/>
</dbReference>
<dbReference type="GO" id="GO:0019948">
    <property type="term" value="F:SUMO activating enzyme activity"/>
    <property type="evidence" value="ECO:0007669"/>
    <property type="project" value="TreeGrafter"/>
</dbReference>
<dbReference type="FunFam" id="3.10.290.60:FF:000001">
    <property type="entry name" value="Ubiquitin-activating enzyme E1 2"/>
    <property type="match status" value="1"/>
</dbReference>
<dbReference type="PRINTS" id="PR01849">
    <property type="entry name" value="UBIQUITINACT"/>
</dbReference>
<comment type="subunit">
    <text evidence="4">Monomer.</text>
</comment>
<dbReference type="CDD" id="cd01490">
    <property type="entry name" value="Ube1_repeat2"/>
    <property type="match status" value="1"/>
</dbReference>
<gene>
    <name evidence="12" type="ORF">H696_04756</name>
</gene>
<evidence type="ECO:0000256" key="5">
    <source>
        <dbReference type="ARBA" id="ARBA00012990"/>
    </source>
</evidence>
<comment type="catalytic activity">
    <reaction evidence="1">
        <text>ATP + ubiquitin + [E1 ubiquitin-activating enzyme]-L-cysteine = AMP + diphosphate + S-ubiquitinyl-[E1 ubiquitin-activating enzyme]-L-cysteine.</text>
        <dbReference type="EC" id="6.2.1.45"/>
    </reaction>
</comment>
<protein>
    <recommendedName>
        <fullName evidence="5">E1 ubiquitin-activating enzyme</fullName>
        <ecNumber evidence="5">6.2.1.45</ecNumber>
    </recommendedName>
</protein>
<dbReference type="InterPro" id="IPR019572">
    <property type="entry name" value="UBA_E1_SCCH"/>
</dbReference>
<dbReference type="Gene3D" id="3.50.50.80">
    <property type="entry name" value="Ubiquitin-activating enzyme E1, inactive adenylation domain, subdomain 1"/>
    <property type="match status" value="1"/>
</dbReference>
<comment type="similarity">
    <text evidence="3">Belongs to the ubiquitin-activating E1 family.</text>
</comment>
<dbReference type="RefSeq" id="XP_009496894.1">
    <property type="nucleotide sequence ID" value="XM_009498619.1"/>
</dbReference>
<dbReference type="GO" id="GO:0031510">
    <property type="term" value="C:SUMO activating enzyme complex"/>
    <property type="evidence" value="ECO:0007669"/>
    <property type="project" value="TreeGrafter"/>
</dbReference>
<dbReference type="Pfam" id="PF00899">
    <property type="entry name" value="ThiF"/>
    <property type="match status" value="1"/>
</dbReference>
<dbReference type="SUPFAM" id="SSF69572">
    <property type="entry name" value="Activating enzymes of the ubiquitin-like proteins"/>
    <property type="match status" value="2"/>
</dbReference>
<keyword evidence="8" id="KW-0833">Ubl conjugation pathway</keyword>
<sequence>MTDSSKIDEGLYSRQLYVFGHEAMKRMSSSDVLLVGVDGLGIEIAKNIVLAGVKSLTLFDNTPTALADLGTQFYLSEIGEPRAKASLPQLKELNPYVEVSVFDSAPELPFDALAQPTMAEALLSHKRFQVVVVVNQSHKVALALNEAQRKLSPTGCTVVTESRGTFASIFNDFGDSFVVTDPNGNEPASFLISGITAEKESVVACVEEQRHNLEDGAHVTFRGVRGMTALNDCAPRPVKVLSPDTFSIGDTSGLPAYEGGGMAIEVKMPVTMHFEPLRAKLTALPCMGVDLLVSDFAKMDRPEQLHIAFQAGHRFVEEHGRMPRPRNEEDANTLVALCQAVATDHGLTEWKPDTDLLRQFAYQYAGATAPMCGTVGGIVAQEVLKATSGKFTPISQWLFFDALEAVPPGLTEAECAPVGSRYDSQIAIFGQTMQKTIAGYRLFLVGAGAIGCEMLKNWALMGIASGPGGSITVTDMDTIERSNLNRQFLFRNQDVGKLKSACAAAAAASINPDLQGKIHPMADRVGEETEHIFGDEFFANIDCVANALDNMEARRYVDRRCVFFRKPLMESGTLGTRGNTQVVLPDITESYSSSQDPPEASIAICTLKNFPNAIEHTIQWGRDLFEGVFANGPQQVNQFLKFTRNALAAAGGPGAASDADILRQYVEHMSEEAGFKDILDSIAGLLRADRPTTFEGCVAWARHQFEHHFANNIKQLLFNFPPDAVTSNGHLFWTAPKLCPTPLVFDPAEPSHLSFIEAASRLIAQVFGIPVPDEVEQPLAQAGGTHGTTAAGYRILLDAVVVPEFVPASNVKIHTVDSEAAAEAEAAGGSLNEDQMSRLLTEAAGLPAPSSLGDLVEVSPLEFEKDDDSNFHIDFVTAVANLRASNYGIQNADRHKIKGIAGRIIPAIATTTALVTGLICLETLKVIRQEKNIEAYKNAFINLALPFVTFSEPVAPAVTKFREHSWTLWDCIEINGNPTIEEINTQIERDYNVSIFMISSGVSMLYAIFMDMKKQAARLKARLTDVLEEVLHKPVEDHIHSVVLILSASDNDTDEDVDFPFIKVNIRK</sequence>
<dbReference type="Pfam" id="PF16190">
    <property type="entry name" value="E1_FCCH"/>
    <property type="match status" value="1"/>
</dbReference>
<dbReference type="eggNOG" id="KOG2012">
    <property type="taxonomic scope" value="Eukaryota"/>
</dbReference>
<dbReference type="PANTHER" id="PTHR10953:SF4">
    <property type="entry name" value="UBIQUITIN-ACTIVATING ENZYME E1 C-TERMINAL DOMAIN-CONTAINING PROTEIN"/>
    <property type="match status" value="1"/>
</dbReference>
<dbReference type="InterPro" id="IPR018075">
    <property type="entry name" value="UBQ-activ_enz_E1"/>
</dbReference>
<keyword evidence="10" id="KW-1133">Transmembrane helix</keyword>
<keyword evidence="9" id="KW-0067">ATP-binding</keyword>
<dbReference type="Pfam" id="PF10585">
    <property type="entry name" value="UBA_E1_SCCH"/>
    <property type="match status" value="1"/>
</dbReference>
<feature type="transmembrane region" description="Helical" evidence="10">
    <location>
        <begin position="991"/>
        <end position="1009"/>
    </location>
</feature>
<dbReference type="InterPro" id="IPR042063">
    <property type="entry name" value="Ubi_acti_E1_SCCH"/>
</dbReference>
<dbReference type="STRING" id="691883.A0A058Z4Q5"/>
<dbReference type="OrthoDB" id="10252231at2759"/>
<dbReference type="EMBL" id="KB932208">
    <property type="protein sequence ID" value="KCV68462.1"/>
    <property type="molecule type" value="Genomic_DNA"/>
</dbReference>
<dbReference type="GO" id="GO:0016925">
    <property type="term" value="P:protein sumoylation"/>
    <property type="evidence" value="ECO:0007669"/>
    <property type="project" value="TreeGrafter"/>
</dbReference>
<dbReference type="FunFam" id="1.10.10.2660:FF:000001">
    <property type="entry name" value="Ubiquitin-activating enzyme E1 1"/>
    <property type="match status" value="1"/>
</dbReference>
<dbReference type="Gene3D" id="3.40.50.12550">
    <property type="entry name" value="Ubiquitin-activating enzyme E1, inactive adenylation domain, subdomain 2"/>
    <property type="match status" value="1"/>
</dbReference>
<name>A0A058Z4Q5_FONAL</name>
<dbReference type="AlphaFoldDB" id="A0A058Z4Q5"/>
<dbReference type="UniPathway" id="UPA00143"/>
<dbReference type="PANTHER" id="PTHR10953">
    <property type="entry name" value="UBIQUITIN-ACTIVATING ENZYME E1"/>
    <property type="match status" value="1"/>
</dbReference>
<evidence type="ECO:0000256" key="4">
    <source>
        <dbReference type="ARBA" id="ARBA00011245"/>
    </source>
</evidence>
<dbReference type="NCBIfam" id="TIGR01408">
    <property type="entry name" value="Ube1"/>
    <property type="match status" value="1"/>
</dbReference>
<evidence type="ECO:0000256" key="6">
    <source>
        <dbReference type="ARBA" id="ARBA00022598"/>
    </source>
</evidence>
<dbReference type="GO" id="GO:0004839">
    <property type="term" value="F:ubiquitin activating enzyme activity"/>
    <property type="evidence" value="ECO:0007669"/>
    <property type="project" value="UniProtKB-EC"/>
</dbReference>
<evidence type="ECO:0000256" key="8">
    <source>
        <dbReference type="ARBA" id="ARBA00022786"/>
    </source>
</evidence>
<dbReference type="Pfam" id="PF16191">
    <property type="entry name" value="E1_4HB"/>
    <property type="match status" value="1"/>
</dbReference>
<dbReference type="EC" id="6.2.1.45" evidence="5"/>
<feature type="domain" description="Ubiquitin-activating enzyme E1 C-terminal" evidence="11">
    <location>
        <begin position="936"/>
        <end position="1062"/>
    </location>
</feature>
<dbReference type="InterPro" id="IPR000594">
    <property type="entry name" value="ThiF_NAD_FAD-bd"/>
</dbReference>
<evidence type="ECO:0000256" key="10">
    <source>
        <dbReference type="SAM" id="Phobius"/>
    </source>
</evidence>
<keyword evidence="10" id="KW-0472">Membrane</keyword>
<dbReference type="GeneID" id="20529481"/>
<dbReference type="InterPro" id="IPR042449">
    <property type="entry name" value="Ub-E1_IAD_1"/>
</dbReference>
<dbReference type="InterPro" id="IPR032418">
    <property type="entry name" value="E1_FCCH"/>
</dbReference>
<dbReference type="OMA" id="GANLHAF"/>
<keyword evidence="13" id="KW-1185">Reference proteome</keyword>